<gene>
    <name evidence="15" type="primary">RET2</name>
    <name evidence="15" type="ORF">IWQ62_002242</name>
</gene>
<dbReference type="GO" id="GO:0000139">
    <property type="term" value="C:Golgi membrane"/>
    <property type="evidence" value="ECO:0007669"/>
    <property type="project" value="UniProtKB-SubCell"/>
</dbReference>
<evidence type="ECO:0000256" key="8">
    <source>
        <dbReference type="ARBA" id="ARBA00023136"/>
    </source>
</evidence>
<evidence type="ECO:0000256" key="4">
    <source>
        <dbReference type="ARBA" id="ARBA00022490"/>
    </source>
</evidence>
<proteinExistence type="inferred from homology"/>
<dbReference type="InterPro" id="IPR027059">
    <property type="entry name" value="Coatomer_dsu"/>
</dbReference>
<feature type="domain" description="MHD" evidence="14">
    <location>
        <begin position="259"/>
        <end position="395"/>
    </location>
</feature>
<comment type="subcellular location">
    <subcellularLocation>
        <location evidence="10 11">Cytoplasm</location>
    </subcellularLocation>
    <subcellularLocation>
        <location evidence="10 11">Cytoplasmic vesicle</location>
        <location evidence="10 11">COPI-coated vesicle membrane</location>
        <topology evidence="10 11">Peripheral membrane protein</topology>
        <orientation evidence="10 11">Cytoplasmic side</orientation>
    </subcellularLocation>
    <subcellularLocation>
        <location evidence="10 11">Golgi apparatus membrane</location>
        <topology evidence="10 11">Peripheral membrane protein</topology>
        <orientation evidence="10 11">Cytoplasmic side</orientation>
    </subcellularLocation>
</comment>
<feature type="coiled-coil region" evidence="12">
    <location>
        <begin position="112"/>
        <end position="155"/>
    </location>
</feature>
<keyword evidence="7 10" id="KW-0333">Golgi apparatus</keyword>
<evidence type="ECO:0000256" key="3">
    <source>
        <dbReference type="ARBA" id="ARBA00022448"/>
    </source>
</evidence>
<dbReference type="PANTHER" id="PTHR10121:SF0">
    <property type="entry name" value="COATOMER SUBUNIT DELTA"/>
    <property type="match status" value="1"/>
</dbReference>
<dbReference type="Gene3D" id="2.60.40.1170">
    <property type="entry name" value="Mu homology domain, subdomain B"/>
    <property type="match status" value="2"/>
</dbReference>
<accession>A0A9W8AW27</accession>
<keyword evidence="6 10" id="KW-0653">Protein transport</keyword>
<keyword evidence="9 10" id="KW-0968">Cytoplasmic vesicle</keyword>
<dbReference type="Pfam" id="PF00928">
    <property type="entry name" value="Adap_comp_sub"/>
    <property type="match status" value="1"/>
</dbReference>
<dbReference type="CDD" id="cd14830">
    <property type="entry name" value="Delta_COP_N"/>
    <property type="match status" value="1"/>
</dbReference>
<comment type="subunit">
    <text evidence="2 10">Oligomeric complex that consists of at least the alpha, beta, beta', gamma, delta, epsilon and zeta subunits.</text>
</comment>
<evidence type="ECO:0000256" key="1">
    <source>
        <dbReference type="ARBA" id="ARBA00010516"/>
    </source>
</evidence>
<evidence type="ECO:0000256" key="5">
    <source>
        <dbReference type="ARBA" id="ARBA00022892"/>
    </source>
</evidence>
<reference evidence="15" key="1">
    <citation type="submission" date="2022-07" db="EMBL/GenBank/DDBJ databases">
        <title>Phylogenomic reconstructions and comparative analyses of Kickxellomycotina fungi.</title>
        <authorList>
            <person name="Reynolds N.K."/>
            <person name="Stajich J.E."/>
            <person name="Barry K."/>
            <person name="Grigoriev I.V."/>
            <person name="Crous P."/>
            <person name="Smith M.E."/>
        </authorList>
    </citation>
    <scope>NUCLEOTIDE SEQUENCE</scope>
    <source>
        <strain evidence="15">RSA 1196</strain>
    </source>
</reference>
<evidence type="ECO:0000313" key="16">
    <source>
        <dbReference type="Proteomes" id="UP001150925"/>
    </source>
</evidence>
<dbReference type="EMBL" id="JANBPY010000450">
    <property type="protein sequence ID" value="KAJ1966796.1"/>
    <property type="molecule type" value="Genomic_DNA"/>
</dbReference>
<feature type="compositionally biased region" description="Low complexity" evidence="13">
    <location>
        <begin position="198"/>
        <end position="213"/>
    </location>
</feature>
<comment type="function">
    <text evidence="10">The coatomer is a cytosolic protein complex that binds to dilysine motifs and reversibly associates with Golgi non-clathrin-coated vesicles, which further mediate biosynthetic protein transport from the ER, via the Golgi up to the trans Golgi network. Coatomer complex is required for budding from Golgi membranes, and is essential for the retrograde Golgi-to-ER transport of dilysine-tagged proteins.</text>
</comment>
<evidence type="ECO:0000313" key="15">
    <source>
        <dbReference type="EMBL" id="KAJ1966796.1"/>
    </source>
</evidence>
<dbReference type="InterPro" id="IPR036168">
    <property type="entry name" value="AP2_Mu_C_sf"/>
</dbReference>
<evidence type="ECO:0000256" key="2">
    <source>
        <dbReference type="ARBA" id="ARBA00011775"/>
    </source>
</evidence>
<evidence type="ECO:0000256" key="11">
    <source>
        <dbReference type="RuleBase" id="RU366052"/>
    </source>
</evidence>
<evidence type="ECO:0000256" key="7">
    <source>
        <dbReference type="ARBA" id="ARBA00023034"/>
    </source>
</evidence>
<dbReference type="Proteomes" id="UP001150925">
    <property type="component" value="Unassembled WGS sequence"/>
</dbReference>
<keyword evidence="4 10" id="KW-0963">Cytoplasm</keyword>
<dbReference type="AlphaFoldDB" id="A0A9W8AW27"/>
<dbReference type="CDD" id="cd09254">
    <property type="entry name" value="AP_delta-COPI_MHD"/>
    <property type="match status" value="1"/>
</dbReference>
<feature type="region of interest" description="Disordered" evidence="13">
    <location>
        <begin position="198"/>
        <end position="233"/>
    </location>
</feature>
<keyword evidence="3 10" id="KW-0813">Transport</keyword>
<dbReference type="GO" id="GO:0051645">
    <property type="term" value="P:Golgi localization"/>
    <property type="evidence" value="ECO:0007669"/>
    <property type="project" value="TreeGrafter"/>
</dbReference>
<dbReference type="GO" id="GO:0006890">
    <property type="term" value="P:retrograde vesicle-mediated transport, Golgi to endoplasmic reticulum"/>
    <property type="evidence" value="ECO:0007669"/>
    <property type="project" value="UniProtKB-UniRule"/>
</dbReference>
<comment type="caution">
    <text evidence="15">The sequence shown here is derived from an EMBL/GenBank/DDBJ whole genome shotgun (WGS) entry which is preliminary data.</text>
</comment>
<dbReference type="FunFam" id="3.30.450.60:FF:000003">
    <property type="entry name" value="Coatomer subunit delta"/>
    <property type="match status" value="1"/>
</dbReference>
<keyword evidence="8 10" id="KW-0472">Membrane</keyword>
<dbReference type="SUPFAM" id="SSF49447">
    <property type="entry name" value="Second domain of Mu2 adaptin subunit (ap50) of ap2 adaptor"/>
    <property type="match status" value="1"/>
</dbReference>
<sequence>MPRSRIEGLLASFPKLMSVGKQHTIINTESIRYVYQPMDTLYMVLITNHQSNIVQDIDTLNLFARAATDVCGGSGVHEYIVLEHCFEILCMFDEIVNLGLRENVNMAQLTTIMEMESQEEKIQEAIAKNKEREAKEELKRRAKQFDLQRKEANKHGLGGGGSPFTNSLSTFASTVKSAYSPVESTGASFDYEDRVPSALPKASGSSKSGALKGRGMKLGSKKDKHVPGLLPPGEPELVRQMETQLQLEPAAQASPEVDREDVHVQIEEHISAVINRDGGVEAMEVKGDLTLMVSNPDTSHLVLQVNADSGAGAQIKTHPQVDKKRFQNDNVLALRDASRHFPVNQPVGLLKWRVVSQDEDQLPIVINCWPSPVGDGSTEVNIEYELTAEDLELQD</sequence>
<dbReference type="Gene3D" id="3.30.450.60">
    <property type="match status" value="1"/>
</dbReference>
<evidence type="ECO:0000256" key="12">
    <source>
        <dbReference type="SAM" id="Coils"/>
    </source>
</evidence>
<dbReference type="PROSITE" id="PS51072">
    <property type="entry name" value="MHD"/>
    <property type="match status" value="1"/>
</dbReference>
<evidence type="ECO:0000256" key="10">
    <source>
        <dbReference type="RuleBase" id="RU364018"/>
    </source>
</evidence>
<comment type="similarity">
    <text evidence="1 10">Belongs to the adaptor complexes medium subunit family. Delta-COP subfamily.</text>
</comment>
<dbReference type="OrthoDB" id="10266042at2759"/>
<dbReference type="PANTHER" id="PTHR10121">
    <property type="entry name" value="COATOMER SUBUNIT DELTA"/>
    <property type="match status" value="1"/>
</dbReference>
<evidence type="ECO:0000256" key="13">
    <source>
        <dbReference type="SAM" id="MobiDB-lite"/>
    </source>
</evidence>
<dbReference type="InterPro" id="IPR028565">
    <property type="entry name" value="MHD"/>
</dbReference>
<dbReference type="GO" id="GO:0006888">
    <property type="term" value="P:endoplasmic reticulum to Golgi vesicle-mediated transport"/>
    <property type="evidence" value="ECO:0007669"/>
    <property type="project" value="TreeGrafter"/>
</dbReference>
<dbReference type="InterPro" id="IPR011012">
    <property type="entry name" value="Longin-like_dom_sf"/>
</dbReference>
<keyword evidence="12" id="KW-0175">Coiled coil</keyword>
<name>A0A9W8AW27_9FUNG</name>
<evidence type="ECO:0000256" key="9">
    <source>
        <dbReference type="ARBA" id="ARBA00023329"/>
    </source>
</evidence>
<dbReference type="GO" id="GO:0030126">
    <property type="term" value="C:COPI vesicle coat"/>
    <property type="evidence" value="ECO:0007669"/>
    <property type="project" value="UniProtKB-UniRule"/>
</dbReference>
<keyword evidence="16" id="KW-1185">Reference proteome</keyword>
<evidence type="ECO:0000256" key="6">
    <source>
        <dbReference type="ARBA" id="ARBA00022927"/>
    </source>
</evidence>
<dbReference type="GO" id="GO:0015031">
    <property type="term" value="P:protein transport"/>
    <property type="evidence" value="ECO:0007669"/>
    <property type="project" value="UniProtKB-KW"/>
</dbReference>
<evidence type="ECO:0000259" key="14">
    <source>
        <dbReference type="PROSITE" id="PS51072"/>
    </source>
</evidence>
<organism evidence="15 16">
    <name type="scientific">Dispira parvispora</name>
    <dbReference type="NCBI Taxonomy" id="1520584"/>
    <lineage>
        <taxon>Eukaryota</taxon>
        <taxon>Fungi</taxon>
        <taxon>Fungi incertae sedis</taxon>
        <taxon>Zoopagomycota</taxon>
        <taxon>Kickxellomycotina</taxon>
        <taxon>Dimargaritomycetes</taxon>
        <taxon>Dimargaritales</taxon>
        <taxon>Dimargaritaceae</taxon>
        <taxon>Dispira</taxon>
    </lineage>
</organism>
<dbReference type="SUPFAM" id="SSF64356">
    <property type="entry name" value="SNARE-like"/>
    <property type="match status" value="1"/>
</dbReference>
<keyword evidence="5 10" id="KW-0931">ER-Golgi transport</keyword>
<feature type="non-terminal residue" evidence="15">
    <location>
        <position position="395"/>
    </location>
</feature>
<protein>
    <recommendedName>
        <fullName evidence="10">Coatomer subunit delta</fullName>
    </recommendedName>
</protein>